<accession>A0ACC3SGX3</accession>
<dbReference type="Proteomes" id="UP001320706">
    <property type="component" value="Unassembled WGS sequence"/>
</dbReference>
<protein>
    <submittedName>
        <fullName evidence="1">Protein OS-9</fullName>
    </submittedName>
</protein>
<comment type="caution">
    <text evidence="1">The sequence shown here is derived from an EMBL/GenBank/DDBJ whole genome shotgun (WGS) entry which is preliminary data.</text>
</comment>
<organism evidence="1 2">
    <name type="scientific">Zalaria obscura</name>
    <dbReference type="NCBI Taxonomy" id="2024903"/>
    <lineage>
        <taxon>Eukaryota</taxon>
        <taxon>Fungi</taxon>
        <taxon>Dikarya</taxon>
        <taxon>Ascomycota</taxon>
        <taxon>Pezizomycotina</taxon>
        <taxon>Dothideomycetes</taxon>
        <taxon>Dothideomycetidae</taxon>
        <taxon>Dothideales</taxon>
        <taxon>Zalariaceae</taxon>
        <taxon>Zalaria</taxon>
    </lineage>
</organism>
<gene>
    <name evidence="1" type="primary">YOS9</name>
    <name evidence="1" type="ORF">M8818_002797</name>
</gene>
<evidence type="ECO:0000313" key="2">
    <source>
        <dbReference type="Proteomes" id="UP001320706"/>
    </source>
</evidence>
<sequence length="508" mass="55727">MRHFWALPAVLRVALASQHVFSVQDDVLAFPQFEVTFSDDHVSEFQAQSRIASNTPVNPDVIKDHESGFSDLATADNAKSDSPSHGKREKERVEYDILTLQDQRYLCRIPQVEAPTKDATNDTLSRQDEEKELARANERGWELLQGMQGNCIYFYSGWWSYRYCHGQGVKQFHQLPPSLGIPTYPPVEDPNVHPFILGQLDTGEAAEGEKGLQNGDKQKKTLEASKAVGTLETRGDQRYLVQRLSGGTECDLTGRERRIEVQFHCNPATSDRISLIKEVATCAYLMVIQTPRLCNDVAFMPPQVDSPNPITCSPILSHDEVPAYEAEVADAKAHAEIVEQIANPFGHPEEDNKHTAAGAAPTVVGGYTLGAHAYIPSTHTLEKSTIVGGGKETFIETIADSLGKTLTAETLKKYGLGDAKDVENLKKELEKIAKGKGWKLDVFDTPRGREYRGVVEDADEEEGKGKQGGEEKRDGGKGGEAGEAGEAGDIAGEGSEETYKDTPAKDEL</sequence>
<reference evidence="1" key="1">
    <citation type="submission" date="2024-02" db="EMBL/GenBank/DDBJ databases">
        <title>Metagenome Assembled Genome of Zalaria obscura JY119.</title>
        <authorList>
            <person name="Vighnesh L."/>
            <person name="Jagadeeshwari U."/>
            <person name="Venkata Ramana C."/>
            <person name="Sasikala C."/>
        </authorList>
    </citation>
    <scope>NUCLEOTIDE SEQUENCE</scope>
    <source>
        <strain evidence="1">JY119</strain>
    </source>
</reference>
<name>A0ACC3SGX3_9PEZI</name>
<dbReference type="EMBL" id="JAMKPW020000011">
    <property type="protein sequence ID" value="KAK8213495.1"/>
    <property type="molecule type" value="Genomic_DNA"/>
</dbReference>
<keyword evidence="2" id="KW-1185">Reference proteome</keyword>
<proteinExistence type="predicted"/>
<evidence type="ECO:0000313" key="1">
    <source>
        <dbReference type="EMBL" id="KAK8213495.1"/>
    </source>
</evidence>